<gene>
    <name evidence="1" type="ORF">MG293_000783</name>
</gene>
<evidence type="ECO:0000313" key="1">
    <source>
        <dbReference type="EMBL" id="KAI4548453.1"/>
    </source>
</evidence>
<evidence type="ECO:0000313" key="2">
    <source>
        <dbReference type="Proteomes" id="UP001214576"/>
    </source>
</evidence>
<protein>
    <submittedName>
        <fullName evidence="1">Uncharacterized protein</fullName>
    </submittedName>
</protein>
<dbReference type="EMBL" id="JAKZEL010000001">
    <property type="protein sequence ID" value="KAI4548453.1"/>
    <property type="molecule type" value="Genomic_DNA"/>
</dbReference>
<reference evidence="1" key="1">
    <citation type="submission" date="2022-03" db="EMBL/GenBank/DDBJ databases">
        <title>Genomic analyses of argali, domestic sheep and their hybrids provide insights into chromosomal evolution, heterosis and genetic basis of agronomic traits.</title>
        <authorList>
            <person name="Li M."/>
        </authorList>
    </citation>
    <scope>NUCLEOTIDE SEQUENCE</scope>
    <source>
        <strain evidence="1">CAU-MHL-2022a</strain>
        <tissue evidence="1">Skin</tissue>
    </source>
</reference>
<sequence length="167" mass="18493">MRLQGYNKYELRGNKKGLQTVLRGSPVRGDSPGKNTGVDCHVLLGNLPDPGIKPAFPASADGFFTTSTTWELESNANHVGHINKYAAMANLTLVPERNHQPTSKVRSNGREEIHHVQGEEQLLHFAGAAVKRYPTSKVGFPVIPLRKDFLDGIVTISEGYQFKRERT</sequence>
<name>A0AAD4ULE0_OVIAM</name>
<comment type="caution">
    <text evidence="1">The sequence shown here is derived from an EMBL/GenBank/DDBJ whole genome shotgun (WGS) entry which is preliminary data.</text>
</comment>
<accession>A0AAD4ULE0</accession>
<proteinExistence type="predicted"/>
<dbReference type="AlphaFoldDB" id="A0AAD4ULE0"/>
<dbReference type="Proteomes" id="UP001214576">
    <property type="component" value="Unassembled WGS sequence"/>
</dbReference>
<keyword evidence="2" id="KW-1185">Reference proteome</keyword>
<organism evidence="1 2">
    <name type="scientific">Ovis ammon polii</name>
    <dbReference type="NCBI Taxonomy" id="230172"/>
    <lineage>
        <taxon>Eukaryota</taxon>
        <taxon>Metazoa</taxon>
        <taxon>Chordata</taxon>
        <taxon>Craniata</taxon>
        <taxon>Vertebrata</taxon>
        <taxon>Euteleostomi</taxon>
        <taxon>Mammalia</taxon>
        <taxon>Eutheria</taxon>
        <taxon>Laurasiatheria</taxon>
        <taxon>Artiodactyla</taxon>
        <taxon>Ruminantia</taxon>
        <taxon>Pecora</taxon>
        <taxon>Bovidae</taxon>
        <taxon>Caprinae</taxon>
        <taxon>Ovis</taxon>
    </lineage>
</organism>